<reference evidence="2 3" key="1">
    <citation type="submission" date="2018-09" db="EMBL/GenBank/DDBJ databases">
        <title>Genomic investigation of the strawberry pathogen Phytophthora fragariae indicates pathogenicity is determined by transcriptional variation in three key races.</title>
        <authorList>
            <person name="Adams T.M."/>
            <person name="Armitage A.D."/>
            <person name="Sobczyk M.K."/>
            <person name="Bates H.J."/>
            <person name="Dunwell J.M."/>
            <person name="Nellist C.F."/>
            <person name="Harrison R.J."/>
        </authorList>
    </citation>
    <scope>NUCLEOTIDE SEQUENCE [LARGE SCALE GENOMIC DNA]</scope>
    <source>
        <strain evidence="2 3">SCRP324</strain>
    </source>
</reference>
<evidence type="ECO:0000256" key="1">
    <source>
        <dbReference type="SAM" id="MobiDB-lite"/>
    </source>
</evidence>
<dbReference type="Proteomes" id="UP000435112">
    <property type="component" value="Unassembled WGS sequence"/>
</dbReference>
<gene>
    <name evidence="2" type="ORF">PR002_g17527</name>
</gene>
<feature type="compositionally biased region" description="Pro residues" evidence="1">
    <location>
        <begin position="50"/>
        <end position="79"/>
    </location>
</feature>
<accession>A0A6A3KFY3</accession>
<feature type="compositionally biased region" description="Low complexity" evidence="1">
    <location>
        <begin position="21"/>
        <end position="31"/>
    </location>
</feature>
<evidence type="ECO:0000313" key="2">
    <source>
        <dbReference type="EMBL" id="KAE9002834.1"/>
    </source>
</evidence>
<feature type="region of interest" description="Disordered" evidence="1">
    <location>
        <begin position="21"/>
        <end position="87"/>
    </location>
</feature>
<sequence length="87" mass="8918">MTELPFTAAFELIWSSALPAAPSSPALSSSAGCSPELQHAPSNGEEAVPLPLPSSPPNPPPTHTPPPPPCTRPSSPPHPYLLSTAHP</sequence>
<protein>
    <submittedName>
        <fullName evidence="2">Uncharacterized protein</fullName>
    </submittedName>
</protein>
<organism evidence="2 3">
    <name type="scientific">Phytophthora rubi</name>
    <dbReference type="NCBI Taxonomy" id="129364"/>
    <lineage>
        <taxon>Eukaryota</taxon>
        <taxon>Sar</taxon>
        <taxon>Stramenopiles</taxon>
        <taxon>Oomycota</taxon>
        <taxon>Peronosporomycetes</taxon>
        <taxon>Peronosporales</taxon>
        <taxon>Peronosporaceae</taxon>
        <taxon>Phytophthora</taxon>
    </lineage>
</organism>
<feature type="non-terminal residue" evidence="2">
    <location>
        <position position="87"/>
    </location>
</feature>
<proteinExistence type="predicted"/>
<comment type="caution">
    <text evidence="2">The sequence shown here is derived from an EMBL/GenBank/DDBJ whole genome shotgun (WGS) entry which is preliminary data.</text>
</comment>
<name>A0A6A3KFY3_9STRA</name>
<dbReference type="AlphaFoldDB" id="A0A6A3KFY3"/>
<dbReference type="EMBL" id="QXFU01001417">
    <property type="protein sequence ID" value="KAE9002834.1"/>
    <property type="molecule type" value="Genomic_DNA"/>
</dbReference>
<evidence type="ECO:0000313" key="3">
    <source>
        <dbReference type="Proteomes" id="UP000435112"/>
    </source>
</evidence>